<keyword evidence="1" id="KW-1133">Transmembrane helix</keyword>
<dbReference type="Pfam" id="PF05857">
    <property type="entry name" value="TraX"/>
    <property type="match status" value="1"/>
</dbReference>
<feature type="transmembrane region" description="Helical" evidence="1">
    <location>
        <begin position="144"/>
        <end position="172"/>
    </location>
</feature>
<reference evidence="2" key="2">
    <citation type="submission" date="2018-07" db="EMBL/GenBank/DDBJ databases">
        <authorList>
            <person name="Quirk P.G."/>
            <person name="Krulwich T.A."/>
        </authorList>
    </citation>
    <scope>NUCLEOTIDE SEQUENCE</scope>
    <source>
        <strain evidence="2">CCRI-22567</strain>
    </source>
</reference>
<feature type="transmembrane region" description="Helical" evidence="1">
    <location>
        <begin position="219"/>
        <end position="239"/>
    </location>
</feature>
<accession>A0A371IIT3</accession>
<organism evidence="2 4">
    <name type="scientific">Criibacterium bergeronii</name>
    <dbReference type="NCBI Taxonomy" id="1871336"/>
    <lineage>
        <taxon>Bacteria</taxon>
        <taxon>Bacillati</taxon>
        <taxon>Bacillota</taxon>
        <taxon>Clostridia</taxon>
        <taxon>Peptostreptococcales</taxon>
        <taxon>Filifactoraceae</taxon>
        <taxon>Criibacterium</taxon>
    </lineage>
</organism>
<protein>
    <submittedName>
        <fullName evidence="2">Conjugal transfer protein TraX</fullName>
    </submittedName>
</protein>
<name>A0A371IIT3_9FIRM</name>
<evidence type="ECO:0000313" key="2">
    <source>
        <dbReference type="EMBL" id="RDY20386.1"/>
    </source>
</evidence>
<keyword evidence="4" id="KW-1185">Reference proteome</keyword>
<dbReference type="EMBL" id="VJXW01000002">
    <property type="protein sequence ID" value="TRW28226.1"/>
    <property type="molecule type" value="Genomic_DNA"/>
</dbReference>
<comment type="caution">
    <text evidence="2">The sequence shown here is derived from an EMBL/GenBank/DDBJ whole genome shotgun (WGS) entry which is preliminary data.</text>
</comment>
<dbReference type="RefSeq" id="WP_094754471.1">
    <property type="nucleotide sequence ID" value="NZ_MBEW02000046.1"/>
</dbReference>
<feature type="transmembrane region" description="Helical" evidence="1">
    <location>
        <begin position="184"/>
        <end position="207"/>
    </location>
</feature>
<feature type="transmembrane region" description="Helical" evidence="1">
    <location>
        <begin position="84"/>
        <end position="103"/>
    </location>
</feature>
<feature type="transmembrane region" description="Helical" evidence="1">
    <location>
        <begin position="115"/>
        <end position="132"/>
    </location>
</feature>
<keyword evidence="1" id="KW-0472">Membrane</keyword>
<gene>
    <name evidence="2" type="ORF">BBG48_010385</name>
    <name evidence="3" type="ORF">FL857_01800</name>
</gene>
<dbReference type="STRING" id="1871336.BBG48_04510"/>
<reference evidence="3 5" key="3">
    <citation type="submission" date="2019-07" db="EMBL/GenBank/DDBJ databases">
        <title>Criibacterium bergeronii gen. nov., sp. nov. isolated from human clinical samples.</title>
        <authorList>
            <person name="Maheux A.F."/>
            <person name="Boudreau D.K."/>
            <person name="Berube E."/>
            <person name="Brodeur S."/>
            <person name="Bernard K.A."/>
            <person name="Abed J.Y."/>
            <person name="Ducrey E."/>
            <person name="Guay E.F."/>
            <person name="Raymond F."/>
            <person name="Corbeil J."/>
            <person name="Domingo M.-C."/>
            <person name="Roy P.H."/>
            <person name="Boissinot M."/>
            <person name="Tocheva E.I."/>
            <person name="Omar R.F."/>
        </authorList>
    </citation>
    <scope>NUCLEOTIDE SEQUENCE [LARGE SCALE GENOMIC DNA]</scope>
    <source>
        <strain evidence="3 5">CCRI-24246</strain>
    </source>
</reference>
<keyword evidence="1" id="KW-0812">Transmembrane</keyword>
<dbReference type="InterPro" id="IPR008875">
    <property type="entry name" value="TraX"/>
</dbReference>
<proteinExistence type="predicted"/>
<dbReference type="AlphaFoldDB" id="A0A371IIT3"/>
<dbReference type="Proteomes" id="UP000093352">
    <property type="component" value="Unassembled WGS sequence"/>
</dbReference>
<feature type="transmembrane region" description="Helical" evidence="1">
    <location>
        <begin position="47"/>
        <end position="72"/>
    </location>
</feature>
<dbReference type="EMBL" id="MBEW02000046">
    <property type="protein sequence ID" value="RDY20386.1"/>
    <property type="molecule type" value="Genomic_DNA"/>
</dbReference>
<dbReference type="Proteomes" id="UP000319424">
    <property type="component" value="Unassembled WGS sequence"/>
</dbReference>
<evidence type="ECO:0000256" key="1">
    <source>
        <dbReference type="SAM" id="Phobius"/>
    </source>
</evidence>
<sequence>MQNNLINKIRVLDGASLKWIAMLSMFLDHFNKGFLKLYFQKSPYQDVTLIVLSKAFAVLGRVAFPIFLFLLVEGFLHTRSKARYFFQMLIFAFISEVPFDMVVSGRFVDFSHQNMFFTLALAVATMWAVDMLKNRYYSWRSLSIAVFVMSFLTATYFRFDYLFLGILIPMLYYLNYKNRFGSSIINYIIYVMTTFDFASAFGFFMVNTYNGNRGKFYKWIGYLFYPAHLLLIGYLRMFVLNI</sequence>
<evidence type="ECO:0000313" key="5">
    <source>
        <dbReference type="Proteomes" id="UP000319424"/>
    </source>
</evidence>
<reference evidence="2 4" key="1">
    <citation type="journal article" date="2016" name="Genome Announc.">
        <title>Draft Genome Sequence of Criibacterium bergeronii gen. nov., sp. nov., Strain CCRI-22567T, Isolated from a Vaginal Sample from a Woman with Bacterial Vaginosis.</title>
        <authorList>
            <person name="Maheux A.F."/>
            <person name="Berube E."/>
            <person name="Boudreau D.K."/>
            <person name="Raymond F."/>
            <person name="Corbeil J."/>
            <person name="Roy P.H."/>
            <person name="Boissinot M."/>
            <person name="Omar R.F."/>
        </authorList>
    </citation>
    <scope>NUCLEOTIDE SEQUENCE [LARGE SCALE GENOMIC DNA]</scope>
    <source>
        <strain evidence="2 4">CCRI-22567</strain>
    </source>
</reference>
<evidence type="ECO:0000313" key="4">
    <source>
        <dbReference type="Proteomes" id="UP000093352"/>
    </source>
</evidence>
<dbReference type="OrthoDB" id="9781069at2"/>
<evidence type="ECO:0000313" key="3">
    <source>
        <dbReference type="EMBL" id="TRW28226.1"/>
    </source>
</evidence>